<dbReference type="InterPro" id="IPR015378">
    <property type="entry name" value="Transposase-like_Mu_C"/>
</dbReference>
<evidence type="ECO:0000313" key="3">
    <source>
        <dbReference type="Proteomes" id="UP001180081"/>
    </source>
</evidence>
<dbReference type="PROSITE" id="PS50994">
    <property type="entry name" value="INTEGRASE"/>
    <property type="match status" value="1"/>
</dbReference>
<sequence length="871" mass="98628">MLNEQELAAFLERHQLSLEARAIVMRIRGSEPSRRVRPGRGSMTCRYPSRKMGRIIQAESHTNELAAIYTWEYDAAVHEFYDQPEPLKLAYHNGVRSVAYAHTPDFFLVSDAFVGWVECKTDEELAKLHIEKPERYAKRDGKWISPPGEAFASQFGLGYMICPSGCFDWNLLRNLDFLADYMRADCPPPSDDERSIVQRLFESSAWMPLHELIAADAGLTADAVYKVIVAGEVYVDLSARPLMDEFARVYRDQLAATFAESDGNQAKLTVPCTSPFTLEAGEPLSWEGTAYTVAVVAGAQVTLVSASGKPVRLDVESIEQLAHDGKLVGAALTNNVAAHIRENIVRRACVRATAEAHIWIRQFNEYRRGVAVSRCARTMRSYAAKFRQAEVAVGVGALGLIPDFMSRGNRTPRFPEQVFEVIADVEREERDRGTRRTKVDIYGDIRGRCLAKGLPVPSAKTVAVWRKHHVGVHEDALRFDGHRMAYDSKPWVWTEQRGFLPHGAYPFDVAHIDHTPLDLQLVDETLGTVIGRVWLTALIDGYSRKVLAYYLSFDSPSAVSCMMVIRECVRRHGRLPSKIITDGGKEFSGSYFEILLAFFEMQKKTRPPAEGHFGSVMERLFGATNKGLIHVLQGNTLILQCVRKCSRTHDPRRLAIWTLDAIERTLDDWFENVYHISPHGGLQATPNEVFDAGVAEFGAREHVRIPYDAAFILSCLPAPKSRPQRNVYPGKGVKHYGEYYWCEAFRAPRHENTEVAVRYDPLNMAVLYAYVDGEWQQCRAHDAPLYAYRTEREVRLASAALRGLMLKDGKHREIRADQRAAFFRNLYDDERRLREERDANLAHELESEMPVADLSALPPAPRETYHQCEDF</sequence>
<accession>A0ABT8B2P1</accession>
<reference evidence="2" key="1">
    <citation type="journal article" date="2014" name="Int. J. Syst. Evol. Microbiol.">
        <title>Complete genome of a new Firmicutes species belonging to the dominant human colonic microbiota ('Ruminococcus bicirculans') reveals two chromosomes and a selective capacity to utilize plant glucans.</title>
        <authorList>
            <consortium name="NISC Comparative Sequencing Program"/>
            <person name="Wegmann U."/>
            <person name="Louis P."/>
            <person name="Goesmann A."/>
            <person name="Henrissat B."/>
            <person name="Duncan S.H."/>
            <person name="Flint H.J."/>
        </authorList>
    </citation>
    <scope>NUCLEOTIDE SEQUENCE</scope>
    <source>
        <strain evidence="2">CECT 7703</strain>
    </source>
</reference>
<dbReference type="InterPro" id="IPR012337">
    <property type="entry name" value="RNaseH-like_sf"/>
</dbReference>
<dbReference type="Gene3D" id="3.30.420.10">
    <property type="entry name" value="Ribonuclease H-like superfamily/Ribonuclease H"/>
    <property type="match status" value="1"/>
</dbReference>
<dbReference type="InterPro" id="IPR036397">
    <property type="entry name" value="RNaseH_sf"/>
</dbReference>
<comment type="caution">
    <text evidence="2">The sequence shown here is derived from an EMBL/GenBank/DDBJ whole genome shotgun (WGS) entry which is preliminary data.</text>
</comment>
<dbReference type="Proteomes" id="UP001180081">
    <property type="component" value="Unassembled WGS sequence"/>
</dbReference>
<organism evidence="2 3">
    <name type="scientific">Chitinimonas viridis</name>
    <dbReference type="NCBI Taxonomy" id="664880"/>
    <lineage>
        <taxon>Bacteria</taxon>
        <taxon>Pseudomonadati</taxon>
        <taxon>Pseudomonadota</taxon>
        <taxon>Betaproteobacteria</taxon>
        <taxon>Neisseriales</taxon>
        <taxon>Chitinibacteraceae</taxon>
        <taxon>Chitinimonas</taxon>
    </lineage>
</organism>
<feature type="domain" description="Integrase catalytic" evidence="1">
    <location>
        <begin position="512"/>
        <end position="694"/>
    </location>
</feature>
<evidence type="ECO:0000259" key="1">
    <source>
        <dbReference type="PROSITE" id="PS50994"/>
    </source>
</evidence>
<dbReference type="SUPFAM" id="SSF53098">
    <property type="entry name" value="Ribonuclease H-like"/>
    <property type="match status" value="1"/>
</dbReference>
<dbReference type="InterPro" id="IPR001584">
    <property type="entry name" value="Integrase_cat-core"/>
</dbReference>
<name>A0ABT8B2P1_9NEIS</name>
<proteinExistence type="predicted"/>
<dbReference type="EMBL" id="JAUFPU010000004">
    <property type="protein sequence ID" value="MDN3576393.1"/>
    <property type="molecule type" value="Genomic_DNA"/>
</dbReference>
<evidence type="ECO:0000313" key="2">
    <source>
        <dbReference type="EMBL" id="MDN3576393.1"/>
    </source>
</evidence>
<dbReference type="Pfam" id="PF09299">
    <property type="entry name" value="Mu-transpos_C"/>
    <property type="match status" value="1"/>
</dbReference>
<gene>
    <name evidence="2" type="ORF">QWZ03_06400</name>
</gene>
<keyword evidence="3" id="KW-1185">Reference proteome</keyword>
<dbReference type="RefSeq" id="WP_290331954.1">
    <property type="nucleotide sequence ID" value="NZ_JAUFPU010000004.1"/>
</dbReference>
<reference evidence="2" key="2">
    <citation type="submission" date="2023-06" db="EMBL/GenBank/DDBJ databases">
        <authorList>
            <person name="Lucena T."/>
            <person name="Sun Q."/>
        </authorList>
    </citation>
    <scope>NUCLEOTIDE SEQUENCE</scope>
    <source>
        <strain evidence="2">CECT 7703</strain>
    </source>
</reference>
<protein>
    <submittedName>
        <fullName evidence="2">DDE-type integrase/transposase/recombinase</fullName>
    </submittedName>
</protein>